<gene>
    <name evidence="3" type="ORF">BDK92_0271</name>
</gene>
<dbReference type="PANTHER" id="PTHR43214:SF42">
    <property type="entry name" value="TRANSCRIPTIONAL REGULATORY PROTEIN DESR"/>
    <property type="match status" value="1"/>
</dbReference>
<dbReference type="PROSITE" id="PS00622">
    <property type="entry name" value="HTH_LUXR_1"/>
    <property type="match status" value="1"/>
</dbReference>
<dbReference type="AlphaFoldDB" id="A0A495JAJ4"/>
<reference evidence="3 4" key="1">
    <citation type="submission" date="2018-10" db="EMBL/GenBank/DDBJ databases">
        <title>Sequencing the genomes of 1000 actinobacteria strains.</title>
        <authorList>
            <person name="Klenk H.-P."/>
        </authorList>
    </citation>
    <scope>NUCLEOTIDE SEQUENCE [LARGE SCALE GENOMIC DNA]</scope>
    <source>
        <strain evidence="3 4">DSM 45175</strain>
    </source>
</reference>
<evidence type="ECO:0000256" key="1">
    <source>
        <dbReference type="ARBA" id="ARBA00023125"/>
    </source>
</evidence>
<dbReference type="SUPFAM" id="SSF52172">
    <property type="entry name" value="CheY-like"/>
    <property type="match status" value="1"/>
</dbReference>
<accession>A0A495JAJ4</accession>
<dbReference type="InterPro" id="IPR016032">
    <property type="entry name" value="Sig_transdc_resp-reg_C-effctor"/>
</dbReference>
<dbReference type="RefSeq" id="WP_121153819.1">
    <property type="nucleotide sequence ID" value="NZ_RBKT01000001.1"/>
</dbReference>
<dbReference type="Pfam" id="PF00196">
    <property type="entry name" value="GerE"/>
    <property type="match status" value="1"/>
</dbReference>
<dbReference type="Proteomes" id="UP000277671">
    <property type="component" value="Unassembled WGS sequence"/>
</dbReference>
<evidence type="ECO:0000313" key="3">
    <source>
        <dbReference type="EMBL" id="RKR86050.1"/>
    </source>
</evidence>
<dbReference type="SMART" id="SM00421">
    <property type="entry name" value="HTH_LUXR"/>
    <property type="match status" value="1"/>
</dbReference>
<protein>
    <submittedName>
        <fullName evidence="3">Two-component system response regulator DesR</fullName>
    </submittedName>
</protein>
<evidence type="ECO:0000313" key="4">
    <source>
        <dbReference type="Proteomes" id="UP000277671"/>
    </source>
</evidence>
<proteinExistence type="predicted"/>
<dbReference type="InterPro" id="IPR000792">
    <property type="entry name" value="Tscrpt_reg_LuxR_C"/>
</dbReference>
<evidence type="ECO:0000259" key="2">
    <source>
        <dbReference type="PROSITE" id="PS50043"/>
    </source>
</evidence>
<dbReference type="PROSITE" id="PS50043">
    <property type="entry name" value="HTH_LUXR_2"/>
    <property type="match status" value="1"/>
</dbReference>
<keyword evidence="1" id="KW-0238">DNA-binding</keyword>
<dbReference type="Gene3D" id="3.40.50.2300">
    <property type="match status" value="1"/>
</dbReference>
<sequence length="200" mass="21243">MIRTLLALDGALIRGALAFVLTIEDDIDVVAELDRIEQVESAIRSSRPDVAVVDSGLYGTGRSAGTAPHYEQPCPVLVLVDTRRPRALGGALHSRSRNVGFLGNDVPPQRVVDGVRRLARGEPVVDAELVVAALNTESPLTARETEVLEIAADGSPVVEIAARVGLSPGTVRNHLSRIATKAGARTRIEAVRIAHDAGWI</sequence>
<dbReference type="SUPFAM" id="SSF46894">
    <property type="entry name" value="C-terminal effector domain of the bipartite response regulators"/>
    <property type="match status" value="1"/>
</dbReference>
<comment type="caution">
    <text evidence="3">The sequence shown here is derived from an EMBL/GenBank/DDBJ whole genome shotgun (WGS) entry which is preliminary data.</text>
</comment>
<dbReference type="GO" id="GO:0006355">
    <property type="term" value="P:regulation of DNA-templated transcription"/>
    <property type="evidence" value="ECO:0007669"/>
    <property type="project" value="InterPro"/>
</dbReference>
<dbReference type="OrthoDB" id="9808843at2"/>
<name>A0A495JAJ4_9ACTN</name>
<dbReference type="CDD" id="cd06170">
    <property type="entry name" value="LuxR_C_like"/>
    <property type="match status" value="1"/>
</dbReference>
<dbReference type="InterPro" id="IPR011006">
    <property type="entry name" value="CheY-like_superfamily"/>
</dbReference>
<feature type="domain" description="HTH luxR-type" evidence="2">
    <location>
        <begin position="133"/>
        <end position="198"/>
    </location>
</feature>
<keyword evidence="4" id="KW-1185">Reference proteome</keyword>
<dbReference type="InterPro" id="IPR039420">
    <property type="entry name" value="WalR-like"/>
</dbReference>
<dbReference type="PANTHER" id="PTHR43214">
    <property type="entry name" value="TWO-COMPONENT RESPONSE REGULATOR"/>
    <property type="match status" value="1"/>
</dbReference>
<dbReference type="EMBL" id="RBKT01000001">
    <property type="protein sequence ID" value="RKR86050.1"/>
    <property type="molecule type" value="Genomic_DNA"/>
</dbReference>
<dbReference type="GO" id="GO:0003677">
    <property type="term" value="F:DNA binding"/>
    <property type="evidence" value="ECO:0007669"/>
    <property type="project" value="UniProtKB-KW"/>
</dbReference>
<dbReference type="PRINTS" id="PR00038">
    <property type="entry name" value="HTHLUXR"/>
</dbReference>
<organism evidence="3 4">
    <name type="scientific">Micromonospora pisi</name>
    <dbReference type="NCBI Taxonomy" id="589240"/>
    <lineage>
        <taxon>Bacteria</taxon>
        <taxon>Bacillati</taxon>
        <taxon>Actinomycetota</taxon>
        <taxon>Actinomycetes</taxon>
        <taxon>Micromonosporales</taxon>
        <taxon>Micromonosporaceae</taxon>
        <taxon>Micromonospora</taxon>
    </lineage>
</organism>